<feature type="region of interest" description="Disordered" evidence="6">
    <location>
        <begin position="1332"/>
        <end position="1354"/>
    </location>
</feature>
<keyword evidence="4 7" id="KW-1133">Transmembrane helix</keyword>
<name>A0A1V8T8H8_9PEZI</name>
<feature type="transmembrane region" description="Helical" evidence="7">
    <location>
        <begin position="248"/>
        <end position="268"/>
    </location>
</feature>
<feature type="transmembrane region" description="Helical" evidence="7">
    <location>
        <begin position="489"/>
        <end position="510"/>
    </location>
</feature>
<feature type="transmembrane region" description="Helical" evidence="7">
    <location>
        <begin position="725"/>
        <end position="749"/>
    </location>
</feature>
<dbReference type="OrthoDB" id="4721035at2759"/>
<dbReference type="Proteomes" id="UP000192596">
    <property type="component" value="Unassembled WGS sequence"/>
</dbReference>
<evidence type="ECO:0000256" key="6">
    <source>
        <dbReference type="SAM" id="MobiDB-lite"/>
    </source>
</evidence>
<keyword evidence="3 7" id="KW-0812">Transmembrane</keyword>
<feature type="transmembrane region" description="Helical" evidence="7">
    <location>
        <begin position="131"/>
        <end position="155"/>
    </location>
</feature>
<reference evidence="9" key="1">
    <citation type="submission" date="2017-03" db="EMBL/GenBank/DDBJ databases">
        <title>Genomes of endolithic fungi from Antarctica.</title>
        <authorList>
            <person name="Coleine C."/>
            <person name="Masonjones S."/>
            <person name="Stajich J.E."/>
        </authorList>
    </citation>
    <scope>NUCLEOTIDE SEQUENCE [LARGE SCALE GENOMIC DNA]</scope>
    <source>
        <strain evidence="9">CCFEE 5527</strain>
    </source>
</reference>
<dbReference type="PROSITE" id="PS00218">
    <property type="entry name" value="AMINO_ACID_PERMEASE_1"/>
    <property type="match status" value="1"/>
</dbReference>
<evidence type="ECO:0000256" key="4">
    <source>
        <dbReference type="ARBA" id="ARBA00022989"/>
    </source>
</evidence>
<comment type="subcellular location">
    <subcellularLocation>
        <location evidence="1">Membrane</location>
        <topology evidence="1">Multi-pass membrane protein</topology>
    </subcellularLocation>
</comment>
<dbReference type="Pfam" id="PF13520">
    <property type="entry name" value="AA_permease_2"/>
    <property type="match status" value="1"/>
</dbReference>
<feature type="transmembrane region" description="Helical" evidence="7">
    <location>
        <begin position="89"/>
        <end position="110"/>
    </location>
</feature>
<accession>A0A1V8T8H8</accession>
<evidence type="ECO:0000256" key="5">
    <source>
        <dbReference type="ARBA" id="ARBA00023136"/>
    </source>
</evidence>
<feature type="transmembrane region" description="Helical" evidence="7">
    <location>
        <begin position="392"/>
        <end position="410"/>
    </location>
</feature>
<dbReference type="PANTHER" id="PTHR45649:SF27">
    <property type="entry name" value="CHOLINE TRANSPORTER (EUROFUNG)"/>
    <property type="match status" value="1"/>
</dbReference>
<feature type="transmembrane region" description="Helical" evidence="7">
    <location>
        <begin position="289"/>
        <end position="313"/>
    </location>
</feature>
<sequence length="1374" mass="148712">MAQDQLGEKITDDDMGKSATAEHAPLPHTQGHSLEETNASGHVQELKRHFSLLSLVGMALTVGNVWPAIGGSIVVALSNGGPPGVIYEFIVVSIFYWFVAASIAELASAIPSSAGVYQWATITGGPRWGRVVGFFAGYWNWLAWVFGLASFTMILATTMVQMWALKHVDFVPLPWHVFVTYILVTLTGCATVCAFNKAMPMLNRMGLFFILAGFLITIVIVTAMPGKGGRPGHASSETVWKTWIAEGFGYPNGFVFVAGMLNGAYAVGTPDVTSHLAEEIPRAERNVPIAIAFQMGIGFATGLVYLIAIMYAINDFDSLYTAQYPIAEIYRQATGSVAGSIGLLFLVLICIYISVIGVHLTCGRTLWALARDGATPFPLALGRVSPRLGMPLNATLVTSALVIVLGAIYVGNTTAFNAFVGSYIQMSTSSYLAAILPNLLSGRKNIRKWGPFRMPSTIGFIVNGIACAFMIVWFIIYCFPFTSTPTAQSMNYASLLWGGFTVLVALWWLLGARKGVPSVSVVDELFFEDGGVLGDTRRAAKWHQTPNDGLGIAVPGSTGRSESVVTPPLRKPLTSGNVTDSPEAATPGSAKPLMSPPSTGGFSGSTRFDPSFGDVRTSYNSYAGNKHQAHHSQASLNSFKQPSVYAHSEAGLLSVRSKYDDFAPDQHCRSAIAFKRGRLTWLSATIMVLSIYSTVMSAIFLVVALRGPRYGKAIRTNGTLTISGATVLTTFFAKTIELSFITVVVALLGQALARRAHDKADRGITLAEISMRSWILQPGTMITHWESVRYAGITLLGVISLLAAVMAMLYVTAANALVQPQLKFNDWQPTVMQGLVKSSFANPKYIASDCKYPVPADVDPTDGETTCLQLEHAAMGFHNYYGYLKTWHDVAYSGNGSADLSGRPKGYALLNDNTTIIAPWIEQEYANNISALYKDHNIIIVNVSMAMPHVGVVSAAIDSVNGIMQPEELDGLGIYRIKASAPSPVVHVLCATLTEEQLLPLTLSAWDDPTSLATLNASGFNASDPYLGGTKLDRIFGWGEAYGEFKWPPVFPKLPIGFNTIINETTGIPYGRDAVYLVGNSTAIMFATGEIAYPLCQVRVSQTPTCYTAYNASSSGASMEAVCGTNDPLQYNHSLTNATSGNYSLSKDWPNIASMWIKSISLDGGLVDANGSNSRLLNQLVTLDSKFNLGLPSMSEALAVMAGYTLLQSTKDTPFVEFWNYSALSIEPGQYQYFNASIQAQQYQSGGNVPYQRAFGVILFAVFVLNLCALIYFLTHRDWYTDLSEPSNLFGILINSPPSRELAEACGGGPTGEQFRSSWKLQDDGGHLYMESMDPNQAAESPSMRRRRKLSEGFELMASPIRKATESVSERMGR</sequence>
<evidence type="ECO:0000256" key="1">
    <source>
        <dbReference type="ARBA" id="ARBA00004141"/>
    </source>
</evidence>
<dbReference type="PANTHER" id="PTHR45649">
    <property type="entry name" value="AMINO-ACID PERMEASE BAT1"/>
    <property type="match status" value="1"/>
</dbReference>
<dbReference type="Gene3D" id="1.20.1740.10">
    <property type="entry name" value="Amino acid/polyamine transporter I"/>
    <property type="match status" value="1"/>
</dbReference>
<dbReference type="InterPro" id="IPR004840">
    <property type="entry name" value="Amino_acid_permease_CS"/>
</dbReference>
<keyword evidence="9" id="KW-1185">Reference proteome</keyword>
<protein>
    <submittedName>
        <fullName evidence="8">Uncharacterized protein</fullName>
    </submittedName>
</protein>
<feature type="region of interest" description="Disordered" evidence="6">
    <location>
        <begin position="544"/>
        <end position="607"/>
    </location>
</feature>
<dbReference type="InterPro" id="IPR002293">
    <property type="entry name" value="AA/rel_permease1"/>
</dbReference>
<feature type="transmembrane region" description="Helical" evidence="7">
    <location>
        <begin position="679"/>
        <end position="705"/>
    </location>
</feature>
<feature type="transmembrane region" description="Helical" evidence="7">
    <location>
        <begin position="416"/>
        <end position="436"/>
    </location>
</feature>
<feature type="region of interest" description="Disordered" evidence="6">
    <location>
        <begin position="1"/>
        <end position="34"/>
    </location>
</feature>
<feature type="transmembrane region" description="Helical" evidence="7">
    <location>
        <begin position="790"/>
        <end position="811"/>
    </location>
</feature>
<organism evidence="8 9">
    <name type="scientific">Cryoendolithus antarcticus</name>
    <dbReference type="NCBI Taxonomy" id="1507870"/>
    <lineage>
        <taxon>Eukaryota</taxon>
        <taxon>Fungi</taxon>
        <taxon>Dikarya</taxon>
        <taxon>Ascomycota</taxon>
        <taxon>Pezizomycotina</taxon>
        <taxon>Dothideomycetes</taxon>
        <taxon>Dothideomycetidae</taxon>
        <taxon>Cladosporiales</taxon>
        <taxon>Cladosporiaceae</taxon>
        <taxon>Cryoendolithus</taxon>
    </lineage>
</organism>
<dbReference type="GO" id="GO:0016020">
    <property type="term" value="C:membrane"/>
    <property type="evidence" value="ECO:0007669"/>
    <property type="project" value="UniProtKB-SubCell"/>
</dbReference>
<gene>
    <name evidence="8" type="ORF">B0A48_07258</name>
</gene>
<keyword evidence="5 7" id="KW-0472">Membrane</keyword>
<feature type="transmembrane region" description="Helical" evidence="7">
    <location>
        <begin position="175"/>
        <end position="195"/>
    </location>
</feature>
<comment type="caution">
    <text evidence="8">The sequence shown here is derived from an EMBL/GenBank/DDBJ whole genome shotgun (WGS) entry which is preliminary data.</text>
</comment>
<feature type="transmembrane region" description="Helical" evidence="7">
    <location>
        <begin position="207"/>
        <end position="228"/>
    </location>
</feature>
<dbReference type="EMBL" id="NAJO01000014">
    <property type="protein sequence ID" value="OQO07561.1"/>
    <property type="molecule type" value="Genomic_DNA"/>
</dbReference>
<feature type="transmembrane region" description="Helical" evidence="7">
    <location>
        <begin position="52"/>
        <end position="77"/>
    </location>
</feature>
<feature type="compositionally biased region" description="Low complexity" evidence="6">
    <location>
        <begin position="596"/>
        <end position="606"/>
    </location>
</feature>
<dbReference type="GO" id="GO:0022857">
    <property type="term" value="F:transmembrane transporter activity"/>
    <property type="evidence" value="ECO:0007669"/>
    <property type="project" value="InterPro"/>
</dbReference>
<dbReference type="STRING" id="1507870.A0A1V8T8H8"/>
<evidence type="ECO:0000256" key="2">
    <source>
        <dbReference type="ARBA" id="ARBA00022448"/>
    </source>
</evidence>
<evidence type="ECO:0000313" key="9">
    <source>
        <dbReference type="Proteomes" id="UP000192596"/>
    </source>
</evidence>
<dbReference type="GO" id="GO:0006865">
    <property type="term" value="P:amino acid transport"/>
    <property type="evidence" value="ECO:0007669"/>
    <property type="project" value="InterPro"/>
</dbReference>
<evidence type="ECO:0000256" key="3">
    <source>
        <dbReference type="ARBA" id="ARBA00022692"/>
    </source>
</evidence>
<feature type="transmembrane region" description="Helical" evidence="7">
    <location>
        <begin position="457"/>
        <end position="477"/>
    </location>
</feature>
<feature type="compositionally biased region" description="Basic and acidic residues" evidence="6">
    <location>
        <begin position="1"/>
        <end position="16"/>
    </location>
</feature>
<feature type="transmembrane region" description="Helical" evidence="7">
    <location>
        <begin position="1254"/>
        <end position="1274"/>
    </location>
</feature>
<keyword evidence="2" id="KW-0813">Transport</keyword>
<dbReference type="InParanoid" id="A0A1V8T8H8"/>
<evidence type="ECO:0000313" key="8">
    <source>
        <dbReference type="EMBL" id="OQO07561.1"/>
    </source>
</evidence>
<feature type="transmembrane region" description="Helical" evidence="7">
    <location>
        <begin position="333"/>
        <end position="355"/>
    </location>
</feature>
<proteinExistence type="predicted"/>
<evidence type="ECO:0000256" key="7">
    <source>
        <dbReference type="SAM" id="Phobius"/>
    </source>
</evidence>